<gene>
    <name evidence="1" type="primary">Acey_s0468.g2010</name>
    <name evidence="1" type="ORF">Y032_0468g2010</name>
</gene>
<sequence>MFDCSRVVALLLAKFGQGDVTNTTHQERKMAEAFERVLLYAAYCDLTVEDEENVEEDNDEKMDVDWDIDCENIGTRSSPSSTPFIEFGGKPIPIEQVFWSNFLFRRMTNSKRASS</sequence>
<comment type="caution">
    <text evidence="1">The sequence shown here is derived from an EMBL/GenBank/DDBJ whole genome shotgun (WGS) entry which is preliminary data.</text>
</comment>
<dbReference type="EMBL" id="JARK01000068">
    <property type="protein sequence ID" value="EYC44217.1"/>
    <property type="molecule type" value="Genomic_DNA"/>
</dbReference>
<name>A0A016WY72_9BILA</name>
<accession>A0A016WY72</accession>
<dbReference type="STRING" id="53326.A0A016WY72"/>
<protein>
    <submittedName>
        <fullName evidence="1">Uncharacterized protein</fullName>
    </submittedName>
</protein>
<reference evidence="2" key="1">
    <citation type="journal article" date="2015" name="Nat. Genet.">
        <title>The genome and transcriptome of the zoonotic hookworm Ancylostoma ceylanicum identify infection-specific gene families.</title>
        <authorList>
            <person name="Schwarz E.M."/>
            <person name="Hu Y."/>
            <person name="Antoshechkin I."/>
            <person name="Miller M.M."/>
            <person name="Sternberg P.W."/>
            <person name="Aroian R.V."/>
        </authorList>
    </citation>
    <scope>NUCLEOTIDE SEQUENCE</scope>
    <source>
        <strain evidence="2">HY135</strain>
    </source>
</reference>
<dbReference type="Proteomes" id="UP000024635">
    <property type="component" value="Unassembled WGS sequence"/>
</dbReference>
<proteinExistence type="predicted"/>
<evidence type="ECO:0000313" key="2">
    <source>
        <dbReference type="Proteomes" id="UP000024635"/>
    </source>
</evidence>
<organism evidence="1 2">
    <name type="scientific">Ancylostoma ceylanicum</name>
    <dbReference type="NCBI Taxonomy" id="53326"/>
    <lineage>
        <taxon>Eukaryota</taxon>
        <taxon>Metazoa</taxon>
        <taxon>Ecdysozoa</taxon>
        <taxon>Nematoda</taxon>
        <taxon>Chromadorea</taxon>
        <taxon>Rhabditida</taxon>
        <taxon>Rhabditina</taxon>
        <taxon>Rhabditomorpha</taxon>
        <taxon>Strongyloidea</taxon>
        <taxon>Ancylostomatidae</taxon>
        <taxon>Ancylostomatinae</taxon>
        <taxon>Ancylostoma</taxon>
    </lineage>
</organism>
<evidence type="ECO:0000313" key="1">
    <source>
        <dbReference type="EMBL" id="EYC44217.1"/>
    </source>
</evidence>
<dbReference type="AlphaFoldDB" id="A0A016WY72"/>
<keyword evidence="2" id="KW-1185">Reference proteome</keyword>